<dbReference type="InterPro" id="IPR002197">
    <property type="entry name" value="HTH_Fis"/>
</dbReference>
<dbReference type="AlphaFoldDB" id="A0A238WN02"/>
<feature type="domain" description="Sigma-54 factor interaction" evidence="6">
    <location>
        <begin position="13"/>
        <end position="242"/>
    </location>
</feature>
<evidence type="ECO:0000256" key="4">
    <source>
        <dbReference type="ARBA" id="ARBA00023125"/>
    </source>
</evidence>
<dbReference type="InterPro" id="IPR009057">
    <property type="entry name" value="Homeodomain-like_sf"/>
</dbReference>
<dbReference type="GO" id="GO:0005524">
    <property type="term" value="F:ATP binding"/>
    <property type="evidence" value="ECO:0007669"/>
    <property type="project" value="UniProtKB-KW"/>
</dbReference>
<gene>
    <name evidence="7" type="ORF">SAMN06265371_103384</name>
</gene>
<evidence type="ECO:0000313" key="7">
    <source>
        <dbReference type="EMBL" id="SNR47761.1"/>
    </source>
</evidence>
<keyword evidence="5" id="KW-0804">Transcription</keyword>
<dbReference type="Proteomes" id="UP000198384">
    <property type="component" value="Unassembled WGS sequence"/>
</dbReference>
<name>A0A238WN02_9FLAO</name>
<dbReference type="EMBL" id="FZNT01000003">
    <property type="protein sequence ID" value="SNR47761.1"/>
    <property type="molecule type" value="Genomic_DNA"/>
</dbReference>
<evidence type="ECO:0000313" key="8">
    <source>
        <dbReference type="Proteomes" id="UP000198384"/>
    </source>
</evidence>
<dbReference type="CDD" id="cd00009">
    <property type="entry name" value="AAA"/>
    <property type="match status" value="1"/>
</dbReference>
<dbReference type="InterPro" id="IPR025943">
    <property type="entry name" value="Sigma_54_int_dom_ATP-bd_2"/>
</dbReference>
<proteinExistence type="predicted"/>
<dbReference type="InterPro" id="IPR025944">
    <property type="entry name" value="Sigma_54_int_dom_CS"/>
</dbReference>
<dbReference type="SUPFAM" id="SSF52540">
    <property type="entry name" value="P-loop containing nucleoside triphosphate hydrolases"/>
    <property type="match status" value="1"/>
</dbReference>
<dbReference type="SMART" id="SM00382">
    <property type="entry name" value="AAA"/>
    <property type="match status" value="1"/>
</dbReference>
<evidence type="ECO:0000259" key="6">
    <source>
        <dbReference type="PROSITE" id="PS50045"/>
    </source>
</evidence>
<dbReference type="PROSITE" id="PS00676">
    <property type="entry name" value="SIGMA54_INTERACT_2"/>
    <property type="match status" value="1"/>
</dbReference>
<dbReference type="Pfam" id="PF02954">
    <property type="entry name" value="HTH_8"/>
    <property type="match status" value="1"/>
</dbReference>
<dbReference type="InterPro" id="IPR025662">
    <property type="entry name" value="Sigma_54_int_dom_ATP-bd_1"/>
</dbReference>
<dbReference type="OrthoDB" id="5401077at2"/>
<dbReference type="PROSITE" id="PS50045">
    <property type="entry name" value="SIGMA54_INTERACT_4"/>
    <property type="match status" value="1"/>
</dbReference>
<dbReference type="PROSITE" id="PS00675">
    <property type="entry name" value="SIGMA54_INTERACT_1"/>
    <property type="match status" value="1"/>
</dbReference>
<dbReference type="Gene3D" id="1.10.10.60">
    <property type="entry name" value="Homeodomain-like"/>
    <property type="match status" value="1"/>
</dbReference>
<dbReference type="RefSeq" id="WP_089381033.1">
    <property type="nucleotide sequence ID" value="NZ_FZNT01000003.1"/>
</dbReference>
<keyword evidence="8" id="KW-1185">Reference proteome</keyword>
<evidence type="ECO:0000256" key="5">
    <source>
        <dbReference type="ARBA" id="ARBA00023163"/>
    </source>
</evidence>
<dbReference type="PANTHER" id="PTHR32071:SF121">
    <property type="entry name" value="SIGMA L-DEPENDENT TRANSCRIPTIONAL REGULATOR YQIR-RELATED"/>
    <property type="match status" value="1"/>
</dbReference>
<keyword evidence="2" id="KW-0067">ATP-binding</keyword>
<evidence type="ECO:0000256" key="2">
    <source>
        <dbReference type="ARBA" id="ARBA00022840"/>
    </source>
</evidence>
<keyword evidence="4" id="KW-0238">DNA-binding</keyword>
<dbReference type="FunFam" id="3.40.50.300:FF:000006">
    <property type="entry name" value="DNA-binding transcriptional regulator NtrC"/>
    <property type="match status" value="1"/>
</dbReference>
<protein>
    <submittedName>
        <fullName evidence="7">Transcriptional regulator</fullName>
    </submittedName>
</protein>
<dbReference type="PROSITE" id="PS00688">
    <property type="entry name" value="SIGMA54_INTERACT_3"/>
    <property type="match status" value="1"/>
</dbReference>
<dbReference type="Gene3D" id="3.40.50.300">
    <property type="entry name" value="P-loop containing nucleotide triphosphate hydrolases"/>
    <property type="match status" value="1"/>
</dbReference>
<dbReference type="InterPro" id="IPR027417">
    <property type="entry name" value="P-loop_NTPase"/>
</dbReference>
<dbReference type="GO" id="GO:0043565">
    <property type="term" value="F:sequence-specific DNA binding"/>
    <property type="evidence" value="ECO:0007669"/>
    <property type="project" value="InterPro"/>
</dbReference>
<dbReference type="Pfam" id="PF00158">
    <property type="entry name" value="Sigma54_activat"/>
    <property type="match status" value="1"/>
</dbReference>
<dbReference type="PRINTS" id="PR01590">
    <property type="entry name" value="HTHFIS"/>
</dbReference>
<evidence type="ECO:0000256" key="1">
    <source>
        <dbReference type="ARBA" id="ARBA00022741"/>
    </source>
</evidence>
<dbReference type="InterPro" id="IPR003593">
    <property type="entry name" value="AAA+_ATPase"/>
</dbReference>
<keyword evidence="1" id="KW-0547">Nucleotide-binding</keyword>
<keyword evidence="3" id="KW-0805">Transcription regulation</keyword>
<dbReference type="Pfam" id="PF25601">
    <property type="entry name" value="AAA_lid_14"/>
    <property type="match status" value="1"/>
</dbReference>
<accession>A0A238WN02</accession>
<organism evidence="7 8">
    <name type="scientific">Lutibacter agarilyticus</name>
    <dbReference type="NCBI Taxonomy" id="1109740"/>
    <lineage>
        <taxon>Bacteria</taxon>
        <taxon>Pseudomonadati</taxon>
        <taxon>Bacteroidota</taxon>
        <taxon>Flavobacteriia</taxon>
        <taxon>Flavobacteriales</taxon>
        <taxon>Flavobacteriaceae</taxon>
        <taxon>Lutibacter</taxon>
    </lineage>
</organism>
<dbReference type="InterPro" id="IPR002078">
    <property type="entry name" value="Sigma_54_int"/>
</dbReference>
<dbReference type="Gene3D" id="1.10.8.60">
    <property type="match status" value="1"/>
</dbReference>
<dbReference type="InterPro" id="IPR058031">
    <property type="entry name" value="AAA_lid_NorR"/>
</dbReference>
<sequence>MESLQVIKQRFEIIGNDLLLNRALEKAIRVAPTDISVLVTGESGVGKESIPKIIHHLSHRKHAKYIAVNCGAIPEGTIDSELFGHEKGAFTGATATRKGYFEVADGGTIFLDEVGELPLTTQVRLLRVLENGEFIKVGSSQVQKTNVRIVAATNLNMHEGISKGKFREDLYYRLSTIEISLPPLRERKNDIHLLFRKFAADFAQKYKMPTIRLTDDAVKILENYGFPGNIRQLKNIAEQVSVIEETRLIDGKSLMQYLPSKGTNLPSVIDAKKSASDFSSEREIMYKILFDMRNDINDLKKLTLDLMKGDDTVKVREDNKQLIQKIYSDKPSEQPSENKVEVVRYNDTYENDDDDDDYEFAETIDADESLSIQDKEIELIKKSLERNSGKRKLAAKELGISERTLYRKIKQYDL</sequence>
<dbReference type="SUPFAM" id="SSF46689">
    <property type="entry name" value="Homeodomain-like"/>
    <property type="match status" value="1"/>
</dbReference>
<reference evidence="7 8" key="1">
    <citation type="submission" date="2017-06" db="EMBL/GenBank/DDBJ databases">
        <authorList>
            <person name="Kim H.J."/>
            <person name="Triplett B.A."/>
        </authorList>
    </citation>
    <scope>NUCLEOTIDE SEQUENCE [LARGE SCALE GENOMIC DNA]</scope>
    <source>
        <strain evidence="7 8">DSM 29150</strain>
    </source>
</reference>
<evidence type="ECO:0000256" key="3">
    <source>
        <dbReference type="ARBA" id="ARBA00023015"/>
    </source>
</evidence>
<dbReference type="PANTHER" id="PTHR32071">
    <property type="entry name" value="TRANSCRIPTIONAL REGULATORY PROTEIN"/>
    <property type="match status" value="1"/>
</dbReference>
<dbReference type="GO" id="GO:0006355">
    <property type="term" value="P:regulation of DNA-templated transcription"/>
    <property type="evidence" value="ECO:0007669"/>
    <property type="project" value="InterPro"/>
</dbReference>